<reference evidence="1 2" key="1">
    <citation type="submission" date="2023-10" db="EMBL/GenBank/DDBJ databases">
        <title>Draft Genome Sequence of Candida saopaulonensis from a very Premature Infant with Sepsis.</title>
        <authorList>
            <person name="Ning Y."/>
            <person name="Dai R."/>
            <person name="Xiao M."/>
            <person name="Xu Y."/>
            <person name="Yan Q."/>
            <person name="Zhang L."/>
        </authorList>
    </citation>
    <scope>NUCLEOTIDE SEQUENCE [LARGE SCALE GENOMIC DNA]</scope>
    <source>
        <strain evidence="1 2">19XY460</strain>
    </source>
</reference>
<gene>
    <name evidence="1" type="ORF">PUMCH_000888</name>
</gene>
<evidence type="ECO:0000313" key="1">
    <source>
        <dbReference type="EMBL" id="WPK23646.1"/>
    </source>
</evidence>
<accession>A0AAX4H5Z2</accession>
<name>A0AAX4H5Z2_9ASCO</name>
<evidence type="ECO:0000313" key="2">
    <source>
        <dbReference type="Proteomes" id="UP001338582"/>
    </source>
</evidence>
<sequence length="375" mass="42163">MEYLTDTALFVRQPNEPIAPNQIYDFLFVSTASTAQLVDLTHSVITSAVLLPPDTLRVWELRLTLLLFEGNLPVAKREAINLNRLIYLHENPDAKVNVAQNAKPVGGNDQQPQAGRTNAPQQIYPLPRNNENGVPYLLLLLLLRLKSTPSMGMVNECYRVCYQLRLRGQDVEESLLQDQLMQLVYLIVVELVITKNSLTLVSYLESLIRTLEDQLAVKKMQKSERYLENVTFALFIARALVILHQTKNTAAQDKQFETLATQFTSENSLALRTLSFAMNSWAPHVGGPAPAPEEKVLETDLTGSSIIAFLRSGRISTRIICCTLAVWDLDAAFDANLGDEKLQVEVPQGEDKLDKIYSYVMSQWGDHANRVFCIE</sequence>
<dbReference type="GeneID" id="88171956"/>
<keyword evidence="2" id="KW-1185">Reference proteome</keyword>
<dbReference type="KEGG" id="asau:88171956"/>
<dbReference type="EMBL" id="CP138894">
    <property type="protein sequence ID" value="WPK23646.1"/>
    <property type="molecule type" value="Genomic_DNA"/>
</dbReference>
<dbReference type="Proteomes" id="UP001338582">
    <property type="component" value="Chromosome 1"/>
</dbReference>
<protein>
    <submittedName>
        <fullName evidence="1">Uncharacterized protein</fullName>
    </submittedName>
</protein>
<dbReference type="AlphaFoldDB" id="A0AAX4H5Z2"/>
<dbReference type="RefSeq" id="XP_062876032.1">
    <property type="nucleotide sequence ID" value="XM_063019962.1"/>
</dbReference>
<organism evidence="1 2">
    <name type="scientific">Australozyma saopauloensis</name>
    <dbReference type="NCBI Taxonomy" id="291208"/>
    <lineage>
        <taxon>Eukaryota</taxon>
        <taxon>Fungi</taxon>
        <taxon>Dikarya</taxon>
        <taxon>Ascomycota</taxon>
        <taxon>Saccharomycotina</taxon>
        <taxon>Pichiomycetes</taxon>
        <taxon>Metschnikowiaceae</taxon>
        <taxon>Australozyma</taxon>
    </lineage>
</organism>
<proteinExistence type="predicted"/>